<evidence type="ECO:0000259" key="1">
    <source>
        <dbReference type="Pfam" id="PF18066"/>
    </source>
</evidence>
<reference evidence="2 3" key="1">
    <citation type="submission" date="2020-08" db="EMBL/GenBank/DDBJ databases">
        <title>Genomic Encyclopedia of Type Strains, Phase IV (KMG-IV): sequencing the most valuable type-strain genomes for metagenomic binning, comparative biology and taxonomic classification.</title>
        <authorList>
            <person name="Goeker M."/>
        </authorList>
    </citation>
    <scope>NUCLEOTIDE SEQUENCE [LARGE SCALE GENOMIC DNA]</scope>
    <source>
        <strain evidence="2 3">DSM 5391</strain>
    </source>
</reference>
<proteinExistence type="predicted"/>
<dbReference type="EMBL" id="JACHGK010000002">
    <property type="protein sequence ID" value="MBB6444328.1"/>
    <property type="molecule type" value="Genomic_DNA"/>
</dbReference>
<dbReference type="Pfam" id="PF18066">
    <property type="entry name" value="Phage_ABA_S"/>
    <property type="match status" value="1"/>
</dbReference>
<feature type="domain" description="Phage ABA sandwich" evidence="1">
    <location>
        <begin position="7"/>
        <end position="87"/>
    </location>
</feature>
<accession>A0A7X0LUA4</accession>
<dbReference type="RefSeq" id="WP_184523295.1">
    <property type="nucleotide sequence ID" value="NZ_JACHGK010000002.1"/>
</dbReference>
<protein>
    <recommendedName>
        <fullName evidence="1">Phage ABA sandwich domain-containing protein</fullName>
    </recommendedName>
</protein>
<evidence type="ECO:0000313" key="3">
    <source>
        <dbReference type="Proteomes" id="UP000531594"/>
    </source>
</evidence>
<dbReference type="InterPro" id="IPR041270">
    <property type="entry name" value="Phage_ABA_S"/>
</dbReference>
<organism evidence="2 3">
    <name type="scientific">Bacillus benzoevorans</name>
    <dbReference type="NCBI Taxonomy" id="1456"/>
    <lineage>
        <taxon>Bacteria</taxon>
        <taxon>Bacillati</taxon>
        <taxon>Bacillota</taxon>
        <taxon>Bacilli</taxon>
        <taxon>Bacillales</taxon>
        <taxon>Bacillaceae</taxon>
        <taxon>Bacillus</taxon>
    </lineage>
</organism>
<dbReference type="Proteomes" id="UP000531594">
    <property type="component" value="Unassembled WGS sequence"/>
</dbReference>
<comment type="caution">
    <text evidence="2">The sequence shown here is derived from an EMBL/GenBank/DDBJ whole genome shotgun (WGS) entry which is preliminary data.</text>
</comment>
<evidence type="ECO:0000313" key="2">
    <source>
        <dbReference type="EMBL" id="MBB6444328.1"/>
    </source>
</evidence>
<name>A0A7X0LUA4_9BACI</name>
<gene>
    <name evidence="2" type="ORF">HNR53_000936</name>
</gene>
<dbReference type="AlphaFoldDB" id="A0A7X0LUA4"/>
<sequence>MNKTNSIAREILGWKEVSKGSWYDSDNQLFINEAYFKPEKFIEHAMVIVKKLEKSGYSYQTDGCSEVSFNNINGTGNTLPEAIVNGAYSLVENYSIREWTNQTRIL</sequence>
<keyword evidence="3" id="KW-1185">Reference proteome</keyword>